<feature type="domain" description="Sigma-54 factor interaction" evidence="3">
    <location>
        <begin position="129"/>
        <end position="353"/>
    </location>
</feature>
<evidence type="ECO:0000256" key="2">
    <source>
        <dbReference type="ARBA" id="ARBA00022840"/>
    </source>
</evidence>
<dbReference type="GO" id="GO:0003677">
    <property type="term" value="F:DNA binding"/>
    <property type="evidence" value="ECO:0007669"/>
    <property type="project" value="UniProtKB-KW"/>
</dbReference>
<dbReference type="InterPro" id="IPR025662">
    <property type="entry name" value="Sigma_54_int_dom_ATP-bd_1"/>
</dbReference>
<dbReference type="GO" id="GO:0005524">
    <property type="term" value="F:ATP binding"/>
    <property type="evidence" value="ECO:0007669"/>
    <property type="project" value="UniProtKB-KW"/>
</dbReference>
<name>A0A644TTV2_9ZZZZ</name>
<evidence type="ECO:0000256" key="1">
    <source>
        <dbReference type="ARBA" id="ARBA00022741"/>
    </source>
</evidence>
<keyword evidence="2" id="KW-0067">ATP-binding</keyword>
<dbReference type="Gene3D" id="1.10.8.60">
    <property type="match status" value="1"/>
</dbReference>
<dbReference type="InterPro" id="IPR002078">
    <property type="entry name" value="Sigma_54_int"/>
</dbReference>
<dbReference type="Pfam" id="PF00158">
    <property type="entry name" value="Sigma54_activat"/>
    <property type="match status" value="1"/>
</dbReference>
<dbReference type="SUPFAM" id="SSF52172">
    <property type="entry name" value="CheY-like"/>
    <property type="match status" value="1"/>
</dbReference>
<gene>
    <name evidence="4" type="primary">ntrC_1</name>
    <name evidence="4" type="ORF">SDC9_16184</name>
</gene>
<evidence type="ECO:0000259" key="3">
    <source>
        <dbReference type="PROSITE" id="PS50045"/>
    </source>
</evidence>
<keyword evidence="1" id="KW-0547">Nucleotide-binding</keyword>
<dbReference type="PANTHER" id="PTHR32071:SF99">
    <property type="entry name" value="TRANSCRIPTIONAL REGULATORY PROTEIN"/>
    <property type="match status" value="1"/>
</dbReference>
<dbReference type="InterPro" id="IPR058031">
    <property type="entry name" value="AAA_lid_NorR"/>
</dbReference>
<reference evidence="4" key="1">
    <citation type="submission" date="2019-08" db="EMBL/GenBank/DDBJ databases">
        <authorList>
            <person name="Kucharzyk K."/>
            <person name="Murdoch R.W."/>
            <person name="Higgins S."/>
            <person name="Loffler F."/>
        </authorList>
    </citation>
    <scope>NUCLEOTIDE SEQUENCE</scope>
</reference>
<dbReference type="EMBL" id="VSSQ01000053">
    <property type="protein sequence ID" value="MPL70428.1"/>
    <property type="molecule type" value="Genomic_DNA"/>
</dbReference>
<dbReference type="CDD" id="cd00009">
    <property type="entry name" value="AAA"/>
    <property type="match status" value="1"/>
</dbReference>
<dbReference type="GO" id="GO:0006355">
    <property type="term" value="P:regulation of DNA-templated transcription"/>
    <property type="evidence" value="ECO:0007669"/>
    <property type="project" value="InterPro"/>
</dbReference>
<dbReference type="Gene3D" id="3.40.50.300">
    <property type="entry name" value="P-loop containing nucleotide triphosphate hydrolases"/>
    <property type="match status" value="1"/>
</dbReference>
<dbReference type="AlphaFoldDB" id="A0A644TTV2"/>
<dbReference type="Pfam" id="PF25601">
    <property type="entry name" value="AAA_lid_14"/>
    <property type="match status" value="1"/>
</dbReference>
<dbReference type="SMART" id="SM00382">
    <property type="entry name" value="AAA"/>
    <property type="match status" value="1"/>
</dbReference>
<organism evidence="4">
    <name type="scientific">bioreactor metagenome</name>
    <dbReference type="NCBI Taxonomy" id="1076179"/>
    <lineage>
        <taxon>unclassified sequences</taxon>
        <taxon>metagenomes</taxon>
        <taxon>ecological metagenomes</taxon>
    </lineage>
</organism>
<protein>
    <submittedName>
        <fullName evidence="4">DNA-binding transcriptional regulator NtrC</fullName>
    </submittedName>
</protein>
<dbReference type="FunFam" id="3.40.50.300:FF:000006">
    <property type="entry name" value="DNA-binding transcriptional regulator NtrC"/>
    <property type="match status" value="1"/>
</dbReference>
<comment type="caution">
    <text evidence="4">The sequence shown here is derived from an EMBL/GenBank/DDBJ whole genome shotgun (WGS) entry which is preliminary data.</text>
</comment>
<dbReference type="PROSITE" id="PS50045">
    <property type="entry name" value="SIGMA54_INTERACT_4"/>
    <property type="match status" value="1"/>
</dbReference>
<dbReference type="PROSITE" id="PS00675">
    <property type="entry name" value="SIGMA54_INTERACT_1"/>
    <property type="match status" value="1"/>
</dbReference>
<proteinExistence type="predicted"/>
<dbReference type="PANTHER" id="PTHR32071">
    <property type="entry name" value="TRANSCRIPTIONAL REGULATORY PROTEIN"/>
    <property type="match status" value="1"/>
</dbReference>
<keyword evidence="4" id="KW-0238">DNA-binding</keyword>
<dbReference type="InterPro" id="IPR027417">
    <property type="entry name" value="P-loop_NTPase"/>
</dbReference>
<sequence length="385" mass="41847">MQSIAYWDMDRLRILKVLAELEAAFDIRMAATLDELRRYASDKAVCAVLIGLPLGASEGIAGFFSRLEGRGNCPVFILGDARIGQDSAAAAAGAVSGYLIGPADIGSLRRRLAAAAAERARAGHDGPLFIGRSQGMRQVENLVRRYAGSQLPVLILGETGTGKELVARAIHRLSPRGPKAIVALNCAAIPENLVESELFGAEKGAFTDAQRRRGALARASRGSLFLDEIGSMALSVQPKLLRALESGEFWRLGGDRPEKSDFRLICATGEDLKTAIEKGLFRKDLFYRISDLPIWIPPLRERLDDIPELAEHFCLKASQGVCELSPAALDKLMEYPWPGNVRELKSVINRACANAGRGLLKPENIIYIFPAPSLSFPISNQGQRL</sequence>
<dbReference type="SUPFAM" id="SSF52540">
    <property type="entry name" value="P-loop containing nucleoside triphosphate hydrolases"/>
    <property type="match status" value="1"/>
</dbReference>
<accession>A0A644TTV2</accession>
<evidence type="ECO:0000313" key="4">
    <source>
        <dbReference type="EMBL" id="MPL70428.1"/>
    </source>
</evidence>
<dbReference type="InterPro" id="IPR011006">
    <property type="entry name" value="CheY-like_superfamily"/>
</dbReference>
<dbReference type="InterPro" id="IPR003593">
    <property type="entry name" value="AAA+_ATPase"/>
</dbReference>